<evidence type="ECO:0000256" key="11">
    <source>
        <dbReference type="ARBA" id="ARBA00030399"/>
    </source>
</evidence>
<dbReference type="PANTHER" id="PTHR22807">
    <property type="entry name" value="NOP2 YEAST -RELATED NOL1/NOP2/FMU SUN DOMAIN-CONTAINING"/>
    <property type="match status" value="1"/>
</dbReference>
<dbReference type="Proteomes" id="UP000032552">
    <property type="component" value="Unassembled WGS sequence"/>
</dbReference>
<dbReference type="Gene3D" id="1.10.940.10">
    <property type="entry name" value="NusB-like"/>
    <property type="match status" value="1"/>
</dbReference>
<dbReference type="CDD" id="cd02440">
    <property type="entry name" value="AdoMet_MTases"/>
    <property type="match status" value="1"/>
</dbReference>
<proteinExistence type="inferred from homology"/>
<evidence type="ECO:0000256" key="9">
    <source>
        <dbReference type="ARBA" id="ARBA00022691"/>
    </source>
</evidence>
<keyword evidence="6" id="KW-0698">rRNA processing</keyword>
<dbReference type="GO" id="GO:0006355">
    <property type="term" value="P:regulation of DNA-templated transcription"/>
    <property type="evidence" value="ECO:0007669"/>
    <property type="project" value="InterPro"/>
</dbReference>
<dbReference type="InterPro" id="IPR004573">
    <property type="entry name" value="rRNA_ssu_MeTfrase_B"/>
</dbReference>
<dbReference type="InterPro" id="IPR001678">
    <property type="entry name" value="MeTrfase_RsmB-F_NOP2_dom"/>
</dbReference>
<evidence type="ECO:0000259" key="15">
    <source>
        <dbReference type="PROSITE" id="PS51686"/>
    </source>
</evidence>
<dbReference type="SUPFAM" id="SSF48013">
    <property type="entry name" value="NusB-like"/>
    <property type="match status" value="1"/>
</dbReference>
<evidence type="ECO:0000256" key="8">
    <source>
        <dbReference type="ARBA" id="ARBA00022679"/>
    </source>
</evidence>
<dbReference type="RefSeq" id="WP_003588034.1">
    <property type="nucleotide sequence ID" value="NZ_BAYM01000244.1"/>
</dbReference>
<feature type="binding site" evidence="14">
    <location>
        <position position="312"/>
    </location>
    <ligand>
        <name>S-adenosyl-L-methionine</name>
        <dbReference type="ChEBI" id="CHEBI:59789"/>
    </ligand>
</feature>
<dbReference type="NCBIfam" id="TIGR00563">
    <property type="entry name" value="rsmB"/>
    <property type="match status" value="1"/>
</dbReference>
<keyword evidence="7 14" id="KW-0489">Methyltransferase</keyword>
<protein>
    <recommendedName>
        <fullName evidence="4">16S rRNA (cytosine(967)-C(5))-methyltransferase</fullName>
        <ecNumber evidence="4">2.1.1.176</ecNumber>
    </recommendedName>
    <alternativeName>
        <fullName evidence="11">16S rRNA m5C967 methyltransferase</fullName>
    </alternativeName>
    <alternativeName>
        <fullName evidence="12">rRNA (cytosine-C(5)-)-methyltransferase RsmB</fullName>
    </alternativeName>
</protein>
<dbReference type="Pfam" id="PF01029">
    <property type="entry name" value="NusB"/>
    <property type="match status" value="1"/>
</dbReference>
<comment type="subcellular location">
    <subcellularLocation>
        <location evidence="2">Cytoplasm</location>
    </subcellularLocation>
</comment>
<comment type="caution">
    <text evidence="16">The sequence shown here is derived from an EMBL/GenBank/DDBJ whole genome shotgun (WGS) entry which is preliminary data.</text>
</comment>
<dbReference type="Gene3D" id="3.30.70.1170">
    <property type="entry name" value="Sun protein, domain 3"/>
    <property type="match status" value="1"/>
</dbReference>
<feature type="domain" description="SAM-dependent MTase RsmB/NOP-type" evidence="15">
    <location>
        <begin position="169"/>
        <end position="445"/>
    </location>
</feature>
<evidence type="ECO:0000313" key="17">
    <source>
        <dbReference type="Proteomes" id="UP000032552"/>
    </source>
</evidence>
<dbReference type="AlphaFoldDB" id="A0A0C9PZE8"/>
<dbReference type="InterPro" id="IPR018314">
    <property type="entry name" value="RsmB/NOL1/NOP2-like_CS"/>
</dbReference>
<dbReference type="EMBL" id="BAYM01000244">
    <property type="protein sequence ID" value="GAN37579.1"/>
    <property type="molecule type" value="Genomic_DNA"/>
</dbReference>
<evidence type="ECO:0000256" key="6">
    <source>
        <dbReference type="ARBA" id="ARBA00022552"/>
    </source>
</evidence>
<dbReference type="InterPro" id="IPR049560">
    <property type="entry name" value="MeTrfase_RsmB-F_NOP2_cat"/>
</dbReference>
<keyword evidence="9 14" id="KW-0949">S-adenosyl-L-methionine</keyword>
<dbReference type="GO" id="GO:0008649">
    <property type="term" value="F:rRNA methyltransferase activity"/>
    <property type="evidence" value="ECO:0007669"/>
    <property type="project" value="InterPro"/>
</dbReference>
<dbReference type="Gene3D" id="3.40.50.150">
    <property type="entry name" value="Vaccinia Virus protein VP39"/>
    <property type="match status" value="1"/>
</dbReference>
<dbReference type="FunFam" id="1.10.940.10:FF:000006">
    <property type="entry name" value="16S rRNA (Cytosine(967)-C(5))-methyltransferase RsmB"/>
    <property type="match status" value="1"/>
</dbReference>
<dbReference type="SUPFAM" id="SSF53335">
    <property type="entry name" value="S-adenosyl-L-methionine-dependent methyltransferases"/>
    <property type="match status" value="1"/>
</dbReference>
<dbReference type="InterPro" id="IPR054728">
    <property type="entry name" value="RsmB-like_ferredoxin"/>
</dbReference>
<gene>
    <name evidence="16" type="ORF">LC0644_2168</name>
</gene>
<evidence type="ECO:0000256" key="3">
    <source>
        <dbReference type="ARBA" id="ARBA00007494"/>
    </source>
</evidence>
<evidence type="ECO:0000256" key="13">
    <source>
        <dbReference type="ARBA" id="ARBA00047283"/>
    </source>
</evidence>
<dbReference type="FunFam" id="3.40.50.150:FF:000022">
    <property type="entry name" value="Ribosomal RNA small subunit methyltransferase B"/>
    <property type="match status" value="1"/>
</dbReference>
<evidence type="ECO:0000256" key="10">
    <source>
        <dbReference type="ARBA" id="ARBA00022884"/>
    </source>
</evidence>
<comment type="similarity">
    <text evidence="3 14">Belongs to the class I-like SAM-binding methyltransferase superfamily. RsmB/NOP family.</text>
</comment>
<dbReference type="InterPro" id="IPR029063">
    <property type="entry name" value="SAM-dependent_MTases_sf"/>
</dbReference>
<dbReference type="NCBIfam" id="NF011494">
    <property type="entry name" value="PRK14902.1"/>
    <property type="match status" value="1"/>
</dbReference>
<dbReference type="EC" id="2.1.1.176" evidence="4"/>
<dbReference type="InterPro" id="IPR006027">
    <property type="entry name" value="NusB_RsmB_TIM44"/>
</dbReference>
<evidence type="ECO:0000256" key="1">
    <source>
        <dbReference type="ARBA" id="ARBA00002724"/>
    </source>
</evidence>
<dbReference type="PROSITE" id="PS01153">
    <property type="entry name" value="NOL1_NOP2_SUN"/>
    <property type="match status" value="1"/>
</dbReference>
<dbReference type="PANTHER" id="PTHR22807:SF53">
    <property type="entry name" value="RIBOSOMAL RNA SMALL SUBUNIT METHYLTRANSFERASE B-RELATED"/>
    <property type="match status" value="1"/>
</dbReference>
<accession>A0A0C9PZE8</accession>
<feature type="binding site" evidence="14">
    <location>
        <begin position="258"/>
        <end position="264"/>
    </location>
    <ligand>
        <name>S-adenosyl-L-methionine</name>
        <dbReference type="ChEBI" id="CHEBI:59789"/>
    </ligand>
</feature>
<dbReference type="PRINTS" id="PR02008">
    <property type="entry name" value="RCMTFAMILY"/>
</dbReference>
<keyword evidence="5" id="KW-0963">Cytoplasm</keyword>
<dbReference type="GO" id="GO:0005737">
    <property type="term" value="C:cytoplasm"/>
    <property type="evidence" value="ECO:0007669"/>
    <property type="project" value="UniProtKB-SubCell"/>
</dbReference>
<dbReference type="PROSITE" id="PS51686">
    <property type="entry name" value="SAM_MT_RSMB_NOP"/>
    <property type="match status" value="1"/>
</dbReference>
<comment type="function">
    <text evidence="1">Specifically methylates the cytosine at position 967 (m5C967) of 16S rRNA.</text>
</comment>
<evidence type="ECO:0000256" key="7">
    <source>
        <dbReference type="ARBA" id="ARBA00022603"/>
    </source>
</evidence>
<dbReference type="GO" id="GO:0003723">
    <property type="term" value="F:RNA binding"/>
    <property type="evidence" value="ECO:0007669"/>
    <property type="project" value="UniProtKB-UniRule"/>
</dbReference>
<keyword evidence="8 14" id="KW-0808">Transferase</keyword>
<evidence type="ECO:0000256" key="5">
    <source>
        <dbReference type="ARBA" id="ARBA00022490"/>
    </source>
</evidence>
<dbReference type="Pfam" id="PF22458">
    <property type="entry name" value="RsmF-B_ferredox"/>
    <property type="match status" value="1"/>
</dbReference>
<feature type="active site" description="Nucleophile" evidence="14">
    <location>
        <position position="384"/>
    </location>
</feature>
<evidence type="ECO:0000256" key="4">
    <source>
        <dbReference type="ARBA" id="ARBA00012140"/>
    </source>
</evidence>
<feature type="binding site" evidence="14">
    <location>
        <position position="331"/>
    </location>
    <ligand>
        <name>S-adenosyl-L-methionine</name>
        <dbReference type="ChEBI" id="CHEBI:59789"/>
    </ligand>
</feature>
<dbReference type="InterPro" id="IPR035926">
    <property type="entry name" value="NusB-like_sf"/>
</dbReference>
<feature type="binding site" evidence="14">
    <location>
        <position position="284"/>
    </location>
    <ligand>
        <name>S-adenosyl-L-methionine</name>
        <dbReference type="ChEBI" id="CHEBI:59789"/>
    </ligand>
</feature>
<organism evidence="16 17">
    <name type="scientific">Lacticaseibacillus paracasei NRIC 0644</name>
    <dbReference type="NCBI Taxonomy" id="1435038"/>
    <lineage>
        <taxon>Bacteria</taxon>
        <taxon>Bacillati</taxon>
        <taxon>Bacillota</taxon>
        <taxon>Bacilli</taxon>
        <taxon>Lactobacillales</taxon>
        <taxon>Lactobacillaceae</taxon>
        <taxon>Lacticaseibacillus</taxon>
    </lineage>
</organism>
<comment type="catalytic activity">
    <reaction evidence="13">
        <text>cytidine(967) in 16S rRNA + S-adenosyl-L-methionine = 5-methylcytidine(967) in 16S rRNA + S-adenosyl-L-homocysteine + H(+)</text>
        <dbReference type="Rhea" id="RHEA:42748"/>
        <dbReference type="Rhea" id="RHEA-COMP:10219"/>
        <dbReference type="Rhea" id="RHEA-COMP:10220"/>
        <dbReference type="ChEBI" id="CHEBI:15378"/>
        <dbReference type="ChEBI" id="CHEBI:57856"/>
        <dbReference type="ChEBI" id="CHEBI:59789"/>
        <dbReference type="ChEBI" id="CHEBI:74483"/>
        <dbReference type="ChEBI" id="CHEBI:82748"/>
        <dbReference type="EC" id="2.1.1.176"/>
    </reaction>
</comment>
<name>A0A0C9PZE8_LACPA</name>
<dbReference type="Pfam" id="PF01189">
    <property type="entry name" value="Methyltr_RsmB-F"/>
    <property type="match status" value="1"/>
</dbReference>
<evidence type="ECO:0000256" key="14">
    <source>
        <dbReference type="PROSITE-ProRule" id="PRU01023"/>
    </source>
</evidence>
<reference evidence="17" key="1">
    <citation type="submission" date="2014-05" db="EMBL/GenBank/DDBJ databases">
        <title>Whole genome sequencing of Lactobacillus casei NRIC0644.</title>
        <authorList>
            <person name="Atarashi H."/>
            <person name="Yoshida Y."/>
            <person name="Fujimura S."/>
            <person name="Tanaka N."/>
            <person name="Shiwa Y."/>
            <person name="Yoshikawa H."/>
            <person name="Okada S."/>
            <person name="Nakagawa J."/>
        </authorList>
    </citation>
    <scope>NUCLEOTIDE SEQUENCE [LARGE SCALE GENOMIC DNA]</scope>
    <source>
        <strain evidence="17">NRIC0644</strain>
    </source>
</reference>
<dbReference type="InterPro" id="IPR023267">
    <property type="entry name" value="RCMT"/>
</dbReference>
<keyword evidence="10 14" id="KW-0694">RNA-binding</keyword>
<evidence type="ECO:0000256" key="2">
    <source>
        <dbReference type="ARBA" id="ARBA00004496"/>
    </source>
</evidence>
<sequence>MTPNNPRLLAVETLSRVTGQGGYSNLTLDHVINSHKLTPRDAGLLTNIVYGVIQHQLTLDFYLAPFIKGRKLDNWIRCLLDTAVYQLQYLDKVPARAVFFDSTEIAKKLGHQGIAKFVTGVLRNAQRTGFPDPAAIADPVKRLSIESSTPVWLVEKLTAQLGEPKTRAILNVINVPAHASLRVNTTKITPAALLASLKPEFPDLKESPLTPIGLIAPSGHLAGTSAFVKGEYTMQDESSMLVAPSLDIQPGDVVLDACAAPGGKTTHIAQYLDPKQGGQVTALDLHANKVRLINKNAKRLGLTDRIHAQVLDARKVATTFSANSFDKILVDAPCSGLGLIRRKPEIKYTKTPEDPAHLQQIQLAILNSVAPTLKIGGRLTYSTCTMVKEENQDVVAQFLAAHPEFEQVSVPTLKPLHKAHNAPALQLFPDDYDTDGFFIASLIRRK</sequence>
<evidence type="ECO:0000313" key="16">
    <source>
        <dbReference type="EMBL" id="GAN37579.1"/>
    </source>
</evidence>
<evidence type="ECO:0000256" key="12">
    <source>
        <dbReference type="ARBA" id="ARBA00031088"/>
    </source>
</evidence>